<organism evidence="1 2">
    <name type="scientific">Paenibacillus odorifer</name>
    <dbReference type="NCBI Taxonomy" id="189426"/>
    <lineage>
        <taxon>Bacteria</taxon>
        <taxon>Bacillati</taxon>
        <taxon>Bacillota</taxon>
        <taxon>Bacilli</taxon>
        <taxon>Bacillales</taxon>
        <taxon>Paenibacillaceae</taxon>
        <taxon>Paenibacillus</taxon>
    </lineage>
</organism>
<dbReference type="EMBL" id="MPTW01000040">
    <property type="protein sequence ID" value="OME64198.1"/>
    <property type="molecule type" value="Genomic_DNA"/>
</dbReference>
<dbReference type="Proteomes" id="UP000187425">
    <property type="component" value="Unassembled WGS sequence"/>
</dbReference>
<dbReference type="InterPro" id="IPR040547">
    <property type="entry name" value="CdiI"/>
</dbReference>
<gene>
    <name evidence="1" type="ORF">BSK65_29635</name>
</gene>
<proteinExistence type="predicted"/>
<name>A0A1R0Z7P9_9BACL</name>
<protein>
    <submittedName>
        <fullName evidence="1">Uncharacterized protein</fullName>
    </submittedName>
</protein>
<dbReference type="Pfam" id="PF18616">
    <property type="entry name" value="CdiI_3"/>
    <property type="match status" value="1"/>
</dbReference>
<comment type="caution">
    <text evidence="1">The sequence shown here is derived from an EMBL/GenBank/DDBJ whole genome shotgun (WGS) entry which is preliminary data.</text>
</comment>
<reference evidence="1 2" key="1">
    <citation type="submission" date="2016-11" db="EMBL/GenBank/DDBJ databases">
        <title>Paenibacillus species isolates.</title>
        <authorList>
            <person name="Beno S.M."/>
        </authorList>
    </citation>
    <scope>NUCLEOTIDE SEQUENCE [LARGE SCALE GENOMIC DNA]</scope>
    <source>
        <strain evidence="1 2">FSL H7-0443</strain>
    </source>
</reference>
<evidence type="ECO:0000313" key="1">
    <source>
        <dbReference type="EMBL" id="OME64198.1"/>
    </source>
</evidence>
<evidence type="ECO:0000313" key="2">
    <source>
        <dbReference type="Proteomes" id="UP000187425"/>
    </source>
</evidence>
<accession>A0A1R0Z7P9</accession>
<sequence length="144" mass="16998">MSKEAYEEAVQNAIDNPDSPLIKWYLDILDKTLKNMDNFDLIRCIRQNIFVEMVVFEIIQRMLKDDNPFFAEVDTVELTEKLSSVDSEILEVNKESLIKIISLIIDNDLINKSEIWLYEDEKDEYRTYINKINQKIKSGLLIVF</sequence>
<dbReference type="AlphaFoldDB" id="A0A1R0Z7P9"/>